<name>A0AA94JCL2_9GAMM</name>
<reference evidence="4" key="1">
    <citation type="journal article" date="2018" name="Front. Microbiol.">
        <title>Genome-Based Analysis Reveals the Taxonomy and Diversity of the Family Idiomarinaceae.</title>
        <authorList>
            <person name="Liu Y."/>
            <person name="Lai Q."/>
            <person name="Shao Z."/>
        </authorList>
    </citation>
    <scope>NUCLEOTIDE SEQUENCE [LARGE SCALE GENOMIC DNA]</scope>
    <source>
        <strain evidence="4">SN-14</strain>
    </source>
</reference>
<sequence length="437" mass="48171">MKTSLSVCIALVAFLFSHCVSADWLGFKGHQQRNLALNVPVITSPRLAKPLDLPTLTVASPLIHGEQIILGGLDGVIYSFSRDSYRLNWLTPTGAAIRSTPTIVDGTGYVLNEAGKFLAFDTASGKISWEFVTQGESRFTAHGYLGIKADEPITDPWDYFSSSPVIHNELVIFGSSDQHIYALNKTDGSEVWRFKARDLIHSSPAIWGELLIVGGWDGTLLALNLNSGRVVWEFETGKDPDTKIWQGIQASPAVYRDHIYVGSRDGFMYRLDAASGQEVWRYDMARSWVLTTAAVDDEFVYIGSSDTGFAIALNRLTGEEVWRYETGGWNYSSPILFNNAVIFSSALGKVVALQRDTGDELWKLELGALESDTYQVLTQDSKLDSNAHNGTRDSALYGLMHRVLASGGFLASPAWSEGKLYLLSTAGELYVLSERQN</sequence>
<dbReference type="InterPro" id="IPR015943">
    <property type="entry name" value="WD40/YVTN_repeat-like_dom_sf"/>
</dbReference>
<protein>
    <recommendedName>
        <fullName evidence="2">Pyrrolo-quinoline quinone repeat domain-containing protein</fullName>
    </recommendedName>
</protein>
<dbReference type="InterPro" id="IPR018391">
    <property type="entry name" value="PQQ_b-propeller_rpt"/>
</dbReference>
<gene>
    <name evidence="3" type="ORF">CWE23_10945</name>
</gene>
<dbReference type="Gene3D" id="2.130.10.10">
    <property type="entry name" value="YVTN repeat-like/Quinoprotein amine dehydrogenase"/>
    <property type="match status" value="1"/>
</dbReference>
<dbReference type="AlphaFoldDB" id="A0AA94JCL2"/>
<organism evidence="3 4">
    <name type="scientific">Idiomarina aquatica</name>
    <dbReference type="NCBI Taxonomy" id="1327752"/>
    <lineage>
        <taxon>Bacteria</taxon>
        <taxon>Pseudomonadati</taxon>
        <taxon>Pseudomonadota</taxon>
        <taxon>Gammaproteobacteria</taxon>
        <taxon>Alteromonadales</taxon>
        <taxon>Idiomarinaceae</taxon>
        <taxon>Idiomarina</taxon>
    </lineage>
</organism>
<dbReference type="Gene3D" id="2.40.128.630">
    <property type="match status" value="1"/>
</dbReference>
<dbReference type="Proteomes" id="UP000286680">
    <property type="component" value="Unassembled WGS sequence"/>
</dbReference>
<keyword evidence="4" id="KW-1185">Reference proteome</keyword>
<accession>A0AA94JCL2</accession>
<feature type="domain" description="Pyrrolo-quinoline quinone repeat" evidence="2">
    <location>
        <begin position="64"/>
        <end position="136"/>
    </location>
</feature>
<dbReference type="InterPro" id="IPR002372">
    <property type="entry name" value="PQQ_rpt_dom"/>
</dbReference>
<evidence type="ECO:0000259" key="2">
    <source>
        <dbReference type="Pfam" id="PF13360"/>
    </source>
</evidence>
<dbReference type="PANTHER" id="PTHR34512">
    <property type="entry name" value="CELL SURFACE PROTEIN"/>
    <property type="match status" value="1"/>
</dbReference>
<dbReference type="SUPFAM" id="SSF50998">
    <property type="entry name" value="Quinoprotein alcohol dehydrogenase-like"/>
    <property type="match status" value="1"/>
</dbReference>
<dbReference type="RefSeq" id="WP_126820260.1">
    <property type="nucleotide sequence ID" value="NZ_PIPS01000003.1"/>
</dbReference>
<dbReference type="EMBL" id="PIPS01000003">
    <property type="protein sequence ID" value="RUO42589.1"/>
    <property type="molecule type" value="Genomic_DNA"/>
</dbReference>
<keyword evidence="1" id="KW-0732">Signal</keyword>
<dbReference type="PANTHER" id="PTHR34512:SF30">
    <property type="entry name" value="OUTER MEMBRANE PROTEIN ASSEMBLY FACTOR BAMB"/>
    <property type="match status" value="1"/>
</dbReference>
<comment type="caution">
    <text evidence="3">The sequence shown here is derived from an EMBL/GenBank/DDBJ whole genome shotgun (WGS) entry which is preliminary data.</text>
</comment>
<dbReference type="InterPro" id="IPR011047">
    <property type="entry name" value="Quinoprotein_ADH-like_sf"/>
</dbReference>
<feature type="signal peptide" evidence="1">
    <location>
        <begin position="1"/>
        <end position="22"/>
    </location>
</feature>
<dbReference type="SMART" id="SM00564">
    <property type="entry name" value="PQQ"/>
    <property type="match status" value="7"/>
</dbReference>
<proteinExistence type="predicted"/>
<evidence type="ECO:0000313" key="3">
    <source>
        <dbReference type="EMBL" id="RUO42589.1"/>
    </source>
</evidence>
<feature type="domain" description="Pyrrolo-quinoline quinone repeat" evidence="2">
    <location>
        <begin position="244"/>
        <end position="368"/>
    </location>
</feature>
<evidence type="ECO:0000256" key="1">
    <source>
        <dbReference type="SAM" id="SignalP"/>
    </source>
</evidence>
<feature type="chain" id="PRO_5041680892" description="Pyrrolo-quinoline quinone repeat domain-containing protein" evidence="1">
    <location>
        <begin position="23"/>
        <end position="437"/>
    </location>
</feature>
<dbReference type="Pfam" id="PF13360">
    <property type="entry name" value="PQQ_2"/>
    <property type="match status" value="2"/>
</dbReference>
<evidence type="ECO:0000313" key="4">
    <source>
        <dbReference type="Proteomes" id="UP000286680"/>
    </source>
</evidence>